<evidence type="ECO:0000313" key="1">
    <source>
        <dbReference type="EMBL" id="MCG4611399.1"/>
    </source>
</evidence>
<dbReference type="EMBL" id="JAKNHQ010000015">
    <property type="protein sequence ID" value="MCG4611399.1"/>
    <property type="molecule type" value="Genomic_DNA"/>
</dbReference>
<organism evidence="1 2">
    <name type="scientific">Anaeromassilibacillus senegalensis</name>
    <dbReference type="NCBI Taxonomy" id="1673717"/>
    <lineage>
        <taxon>Bacteria</taxon>
        <taxon>Bacillati</taxon>
        <taxon>Bacillota</taxon>
        <taxon>Clostridia</taxon>
        <taxon>Eubacteriales</taxon>
        <taxon>Acutalibacteraceae</taxon>
        <taxon>Anaeromassilibacillus</taxon>
    </lineage>
</organism>
<dbReference type="Proteomes" id="UP001298681">
    <property type="component" value="Unassembled WGS sequence"/>
</dbReference>
<name>A0ABS9MLU0_9FIRM</name>
<sequence length="154" mass="16254">MPTEQKTSLGLNRWQGTDKPARADFVADNETLDSLLAEHFGDTQAHLSAEDRLLLGNAATVGTYNGNGAESRSITLPFAPTAVLVFQMDAPPIESHTGYYRVNFAIVTEEGGTQGASLSGTTLTVQQAQGTPAADSMANSLNQAGGGYGYLLFR</sequence>
<accession>A0ABS9MLU0</accession>
<proteinExistence type="predicted"/>
<comment type="caution">
    <text evidence="1">The sequence shown here is derived from an EMBL/GenBank/DDBJ whole genome shotgun (WGS) entry which is preliminary data.</text>
</comment>
<keyword evidence="2" id="KW-1185">Reference proteome</keyword>
<evidence type="ECO:0000313" key="2">
    <source>
        <dbReference type="Proteomes" id="UP001298681"/>
    </source>
</evidence>
<dbReference type="RefSeq" id="WP_087231635.1">
    <property type="nucleotide sequence ID" value="NZ_JAKNHQ010000015.1"/>
</dbReference>
<protein>
    <submittedName>
        <fullName evidence="1">Uncharacterized protein</fullName>
    </submittedName>
</protein>
<gene>
    <name evidence="1" type="ORF">L0P57_10720</name>
</gene>
<reference evidence="1 2" key="1">
    <citation type="submission" date="2022-01" db="EMBL/GenBank/DDBJ databases">
        <title>Collection of gut derived symbiotic bacterial strains cultured from healthy donors.</title>
        <authorList>
            <person name="Lin H."/>
            <person name="Kohout C."/>
            <person name="Waligurski E."/>
            <person name="Pamer E.G."/>
        </authorList>
    </citation>
    <scope>NUCLEOTIDE SEQUENCE [LARGE SCALE GENOMIC DNA]</scope>
    <source>
        <strain evidence="1 2">DFI.7.58</strain>
    </source>
</reference>